<dbReference type="Gene3D" id="3.40.50.1820">
    <property type="entry name" value="alpha/beta hydrolase"/>
    <property type="match status" value="1"/>
</dbReference>
<name>A0A939P9Y8_9ACTN</name>
<feature type="domain" description="AB hydrolase-1" evidence="1">
    <location>
        <begin position="24"/>
        <end position="252"/>
    </location>
</feature>
<keyword evidence="2" id="KW-0378">Hydrolase</keyword>
<evidence type="ECO:0000313" key="3">
    <source>
        <dbReference type="Proteomes" id="UP000669179"/>
    </source>
</evidence>
<protein>
    <submittedName>
        <fullName evidence="2">Alpha/beta hydrolase</fullName>
    </submittedName>
</protein>
<dbReference type="RefSeq" id="WP_208255891.1">
    <property type="nucleotide sequence ID" value="NZ_JAGEOJ010000005.1"/>
</dbReference>
<evidence type="ECO:0000259" key="1">
    <source>
        <dbReference type="Pfam" id="PF12697"/>
    </source>
</evidence>
<keyword evidence="3" id="KW-1185">Reference proteome</keyword>
<dbReference type="Pfam" id="PF12697">
    <property type="entry name" value="Abhydrolase_6"/>
    <property type="match status" value="1"/>
</dbReference>
<dbReference type="SUPFAM" id="SSF53474">
    <property type="entry name" value="alpha/beta-Hydrolases"/>
    <property type="match status" value="1"/>
</dbReference>
<dbReference type="GO" id="GO:0004806">
    <property type="term" value="F:triacylglycerol lipase activity"/>
    <property type="evidence" value="ECO:0007669"/>
    <property type="project" value="TreeGrafter"/>
</dbReference>
<accession>A0A939P9Y8</accession>
<organism evidence="2 3">
    <name type="scientific">Actinomadura barringtoniae</name>
    <dbReference type="NCBI Taxonomy" id="1427535"/>
    <lineage>
        <taxon>Bacteria</taxon>
        <taxon>Bacillati</taxon>
        <taxon>Actinomycetota</taxon>
        <taxon>Actinomycetes</taxon>
        <taxon>Streptosporangiales</taxon>
        <taxon>Thermomonosporaceae</taxon>
        <taxon>Actinomadura</taxon>
    </lineage>
</organism>
<dbReference type="InterPro" id="IPR029058">
    <property type="entry name" value="AB_hydrolase_fold"/>
</dbReference>
<reference evidence="2" key="1">
    <citation type="submission" date="2021-03" db="EMBL/GenBank/DDBJ databases">
        <authorList>
            <person name="Kanchanasin P."/>
            <person name="Saeng-In P."/>
            <person name="Phongsopitanun W."/>
            <person name="Yuki M."/>
            <person name="Kudo T."/>
            <person name="Ohkuma M."/>
            <person name="Tanasupawat S."/>
        </authorList>
    </citation>
    <scope>NUCLEOTIDE SEQUENCE</scope>
    <source>
        <strain evidence="2">GKU 128</strain>
    </source>
</reference>
<dbReference type="InterPro" id="IPR000073">
    <property type="entry name" value="AB_hydrolase_1"/>
</dbReference>
<comment type="caution">
    <text evidence="2">The sequence shown here is derived from an EMBL/GenBank/DDBJ whole genome shotgun (WGS) entry which is preliminary data.</text>
</comment>
<dbReference type="InterPro" id="IPR050471">
    <property type="entry name" value="AB_hydrolase"/>
</dbReference>
<dbReference type="PANTHER" id="PTHR43433">
    <property type="entry name" value="HYDROLASE, ALPHA/BETA FOLD FAMILY PROTEIN"/>
    <property type="match status" value="1"/>
</dbReference>
<proteinExistence type="predicted"/>
<dbReference type="GO" id="GO:0046503">
    <property type="term" value="P:glycerolipid catabolic process"/>
    <property type="evidence" value="ECO:0007669"/>
    <property type="project" value="TreeGrafter"/>
</dbReference>
<evidence type="ECO:0000313" key="2">
    <source>
        <dbReference type="EMBL" id="MBO2448247.1"/>
    </source>
</evidence>
<dbReference type="EMBL" id="JAGEOJ010000005">
    <property type="protein sequence ID" value="MBO2448247.1"/>
    <property type="molecule type" value="Genomic_DNA"/>
</dbReference>
<sequence length="262" mass="27368">MDTTTSQDGSRIAYESFGNGPAVILIGGAFNNRGSVSALAQALTGHRAIVYDRRGRGDSNDKATGFDPAREIEDIAALIEAVGGQASLFGHSSGAVLAIAAALHGLPVTSLMAYEPPYAVDGARPLPRPEVRGQIEALVAKYDRDGAAALFLEGQVGVPAQVVAEMRKSPMWADMITLAHTLPYDVAICGPELALPDGLGDLATPTLAISGDRTQPWMTVAAKAFAAAVPNGQYVSIPGEDHSVLHRPENLAPTLNNFLSKT</sequence>
<dbReference type="PANTHER" id="PTHR43433:SF5">
    <property type="entry name" value="AB HYDROLASE-1 DOMAIN-CONTAINING PROTEIN"/>
    <property type="match status" value="1"/>
</dbReference>
<gene>
    <name evidence="2" type="ORF">J4573_14175</name>
</gene>
<dbReference type="AlphaFoldDB" id="A0A939P9Y8"/>
<dbReference type="Proteomes" id="UP000669179">
    <property type="component" value="Unassembled WGS sequence"/>
</dbReference>